<proteinExistence type="predicted"/>
<comment type="caution">
    <text evidence="1">The sequence shown here is derived from an EMBL/GenBank/DDBJ whole genome shotgun (WGS) entry which is preliminary data.</text>
</comment>
<gene>
    <name evidence="1" type="ORF">NUW54_g14059</name>
</gene>
<protein>
    <submittedName>
        <fullName evidence="1">Uncharacterized protein</fullName>
    </submittedName>
</protein>
<evidence type="ECO:0000313" key="2">
    <source>
        <dbReference type="Proteomes" id="UP001144978"/>
    </source>
</evidence>
<evidence type="ECO:0000313" key="1">
    <source>
        <dbReference type="EMBL" id="KAJ2965617.1"/>
    </source>
</evidence>
<sequence>MSSNAEQTFYADAVLFDMDGTLTDSIAAVEAAWGKVANDIGQDPAYVIAALVRGMGEAAALENGAVRGEEDSSFSPDEIDLTPLRLMIITREGGVPSYARQGLPHLLINLTSEYSYIRETFDPRWKPAHPTALSNLELARTCLAFMPPTSSAVMVSHRSPSHLIGNLITNKPAGKMKAPAGEVVPTQTQRGCLLGTHGARPRLRIVAGDYAGAAIVTRDRLSSWHARCDRADHVPRQVRGSPEPPGRRHG</sequence>
<reference evidence="1" key="1">
    <citation type="submission" date="2022-08" db="EMBL/GenBank/DDBJ databases">
        <title>Genome Sequence of Pycnoporus sanguineus.</title>
        <authorList>
            <person name="Buettner E."/>
        </authorList>
    </citation>
    <scope>NUCLEOTIDE SEQUENCE</scope>
    <source>
        <strain evidence="1">CG-C14</strain>
    </source>
</reference>
<keyword evidence="2" id="KW-1185">Reference proteome</keyword>
<name>A0ACC1MF66_9APHY</name>
<organism evidence="1 2">
    <name type="scientific">Trametes sanguinea</name>
    <dbReference type="NCBI Taxonomy" id="158606"/>
    <lineage>
        <taxon>Eukaryota</taxon>
        <taxon>Fungi</taxon>
        <taxon>Dikarya</taxon>
        <taxon>Basidiomycota</taxon>
        <taxon>Agaricomycotina</taxon>
        <taxon>Agaricomycetes</taxon>
        <taxon>Polyporales</taxon>
        <taxon>Polyporaceae</taxon>
        <taxon>Trametes</taxon>
    </lineage>
</organism>
<dbReference type="Proteomes" id="UP001144978">
    <property type="component" value="Unassembled WGS sequence"/>
</dbReference>
<accession>A0ACC1MF66</accession>
<dbReference type="EMBL" id="JANSHE010006943">
    <property type="protein sequence ID" value="KAJ2965617.1"/>
    <property type="molecule type" value="Genomic_DNA"/>
</dbReference>